<dbReference type="EC" id="4.1.1.97" evidence="3"/>
<evidence type="ECO:0000259" key="7">
    <source>
        <dbReference type="Pfam" id="PF09349"/>
    </source>
</evidence>
<dbReference type="InterPro" id="IPR018020">
    <property type="entry name" value="OHCU_decarboxylase"/>
</dbReference>
<dbReference type="Proteomes" id="UP001501116">
    <property type="component" value="Unassembled WGS sequence"/>
</dbReference>
<keyword evidence="4" id="KW-0659">Purine metabolism</keyword>
<evidence type="ECO:0000256" key="5">
    <source>
        <dbReference type="ARBA" id="ARBA00022793"/>
    </source>
</evidence>
<dbReference type="NCBIfam" id="TIGR03180">
    <property type="entry name" value="UraD_2"/>
    <property type="match status" value="1"/>
</dbReference>
<comment type="catalytic activity">
    <reaction evidence="1">
        <text>5-hydroxy-2-oxo-4-ureido-2,5-dihydro-1H-imidazole-5-carboxylate + H(+) = (S)-allantoin + CO2</text>
        <dbReference type="Rhea" id="RHEA:26301"/>
        <dbReference type="ChEBI" id="CHEBI:15378"/>
        <dbReference type="ChEBI" id="CHEBI:15678"/>
        <dbReference type="ChEBI" id="CHEBI:16526"/>
        <dbReference type="ChEBI" id="CHEBI:58639"/>
        <dbReference type="EC" id="4.1.1.97"/>
    </reaction>
</comment>
<keyword evidence="5" id="KW-0210">Decarboxylase</keyword>
<dbReference type="Gene3D" id="1.10.3330.10">
    <property type="entry name" value="Oxo-4-hydroxy-4-carboxy-5-ureidoimidazoline decarboxylase"/>
    <property type="match status" value="1"/>
</dbReference>
<dbReference type="NCBIfam" id="NF010372">
    <property type="entry name" value="PRK13798.1"/>
    <property type="match status" value="1"/>
</dbReference>
<proteinExistence type="predicted"/>
<sequence>MELSWFNSAADDEAGPLLTACLAVPRWAGTLLDGRPYPDVDALVKAAEAAEPLRAGEVEAAIAAHPRIGAKTEKDSWSSTEQSGVDDSEAALFQAANAEYETRFGHVYLVCASGRSGAELLADLRARLTNDPATELAVAGAELAKIAKLRLRKAVTA</sequence>
<name>A0ABP5DD47_9PSEU</name>
<keyword evidence="6" id="KW-0456">Lyase</keyword>
<evidence type="ECO:0000256" key="4">
    <source>
        <dbReference type="ARBA" id="ARBA00022631"/>
    </source>
</evidence>
<reference evidence="9" key="1">
    <citation type="journal article" date="2019" name="Int. J. Syst. Evol. Microbiol.">
        <title>The Global Catalogue of Microorganisms (GCM) 10K type strain sequencing project: providing services to taxonomists for standard genome sequencing and annotation.</title>
        <authorList>
            <consortium name="The Broad Institute Genomics Platform"/>
            <consortium name="The Broad Institute Genome Sequencing Center for Infectious Disease"/>
            <person name="Wu L."/>
            <person name="Ma J."/>
        </authorList>
    </citation>
    <scope>NUCLEOTIDE SEQUENCE [LARGE SCALE GENOMIC DNA]</scope>
    <source>
        <strain evidence="9">JCM 14545</strain>
    </source>
</reference>
<dbReference type="RefSeq" id="WP_344426441.1">
    <property type="nucleotide sequence ID" value="NZ_BAAANN010000028.1"/>
</dbReference>
<dbReference type="Pfam" id="PF09349">
    <property type="entry name" value="OHCU_decarbox"/>
    <property type="match status" value="1"/>
</dbReference>
<comment type="pathway">
    <text evidence="2">Purine metabolism; urate degradation; (S)-allantoin from urate: step 3/3.</text>
</comment>
<protein>
    <recommendedName>
        <fullName evidence="3">2-oxo-4-hydroxy-4-carboxy-5-ureidoimidazoline decarboxylase</fullName>
        <ecNumber evidence="3">4.1.1.97</ecNumber>
    </recommendedName>
</protein>
<evidence type="ECO:0000256" key="6">
    <source>
        <dbReference type="ARBA" id="ARBA00023239"/>
    </source>
</evidence>
<evidence type="ECO:0000313" key="9">
    <source>
        <dbReference type="Proteomes" id="UP001501116"/>
    </source>
</evidence>
<organism evidence="8 9">
    <name type="scientific">Amycolatopsis minnesotensis</name>
    <dbReference type="NCBI Taxonomy" id="337894"/>
    <lineage>
        <taxon>Bacteria</taxon>
        <taxon>Bacillati</taxon>
        <taxon>Actinomycetota</taxon>
        <taxon>Actinomycetes</taxon>
        <taxon>Pseudonocardiales</taxon>
        <taxon>Pseudonocardiaceae</taxon>
        <taxon>Amycolatopsis</taxon>
    </lineage>
</organism>
<dbReference type="EMBL" id="BAAANN010000028">
    <property type="protein sequence ID" value="GAA1976705.1"/>
    <property type="molecule type" value="Genomic_DNA"/>
</dbReference>
<evidence type="ECO:0000256" key="2">
    <source>
        <dbReference type="ARBA" id="ARBA00004754"/>
    </source>
</evidence>
<evidence type="ECO:0000256" key="3">
    <source>
        <dbReference type="ARBA" id="ARBA00012257"/>
    </source>
</evidence>
<evidence type="ECO:0000256" key="1">
    <source>
        <dbReference type="ARBA" id="ARBA00001163"/>
    </source>
</evidence>
<evidence type="ECO:0000313" key="8">
    <source>
        <dbReference type="EMBL" id="GAA1976705.1"/>
    </source>
</evidence>
<comment type="caution">
    <text evidence="8">The sequence shown here is derived from an EMBL/GenBank/DDBJ whole genome shotgun (WGS) entry which is preliminary data.</text>
</comment>
<dbReference type="InterPro" id="IPR036778">
    <property type="entry name" value="OHCU_decarboxylase_sf"/>
</dbReference>
<keyword evidence="9" id="KW-1185">Reference proteome</keyword>
<accession>A0ABP5DD47</accession>
<dbReference type="InterPro" id="IPR017595">
    <property type="entry name" value="OHCU_decarboxylase-2"/>
</dbReference>
<gene>
    <name evidence="8" type="primary">uraD</name>
    <name evidence="8" type="ORF">GCM10009754_60520</name>
</gene>
<dbReference type="PANTHER" id="PTHR43466:SF1">
    <property type="entry name" value="2-OXO-4-HYDROXY-4-CARBOXY-5-UREIDOIMIDAZOLINE DECARBOXYLASE-RELATED"/>
    <property type="match status" value="1"/>
</dbReference>
<dbReference type="SUPFAM" id="SSF158694">
    <property type="entry name" value="UraD-Like"/>
    <property type="match status" value="1"/>
</dbReference>
<feature type="domain" description="Oxo-4-hydroxy-4-carboxy-5-ureidoimidazoline decarboxylase" evidence="7">
    <location>
        <begin position="7"/>
        <end position="152"/>
    </location>
</feature>
<dbReference type="PANTHER" id="PTHR43466">
    <property type="entry name" value="2-OXO-4-HYDROXY-4-CARBOXY-5-UREIDOIMIDAZOLINE DECARBOXYLASE-RELATED"/>
    <property type="match status" value="1"/>
</dbReference>